<keyword evidence="8" id="KW-0833">Ubl conjugation pathway</keyword>
<evidence type="ECO:0000256" key="10">
    <source>
        <dbReference type="ARBA" id="ARBA00022989"/>
    </source>
</evidence>
<dbReference type="GO" id="GO:0061630">
    <property type="term" value="F:ubiquitin protein ligase activity"/>
    <property type="evidence" value="ECO:0007669"/>
    <property type="project" value="UniProtKB-EC"/>
</dbReference>
<evidence type="ECO:0000256" key="1">
    <source>
        <dbReference type="ARBA" id="ARBA00000900"/>
    </source>
</evidence>
<dbReference type="SUPFAM" id="SSF57850">
    <property type="entry name" value="RING/U-box"/>
    <property type="match status" value="1"/>
</dbReference>
<evidence type="ECO:0000256" key="5">
    <source>
        <dbReference type="ARBA" id="ARBA00022692"/>
    </source>
</evidence>
<dbReference type="Gene3D" id="3.30.40.10">
    <property type="entry name" value="Zinc/RING finger domain, C3HC4 (zinc finger)"/>
    <property type="match status" value="1"/>
</dbReference>
<feature type="compositionally biased region" description="Low complexity" evidence="13">
    <location>
        <begin position="212"/>
        <end position="223"/>
    </location>
</feature>
<dbReference type="PANTHER" id="PTHR45977:SF11">
    <property type="entry name" value="E3 UBIQUITIN PROTEIN LIGASE RIE1"/>
    <property type="match status" value="1"/>
</dbReference>
<dbReference type="FunFam" id="3.30.40.10:FF:000391">
    <property type="entry name" value="E3 ubiquitin protein ligase RIE1"/>
    <property type="match status" value="1"/>
</dbReference>
<dbReference type="InterPro" id="IPR056775">
    <property type="entry name" value="YABBY_C"/>
</dbReference>
<dbReference type="GO" id="GO:0016567">
    <property type="term" value="P:protein ubiquitination"/>
    <property type="evidence" value="ECO:0007669"/>
    <property type="project" value="TreeGrafter"/>
</dbReference>
<dbReference type="Proteomes" id="UP001229421">
    <property type="component" value="Unassembled WGS sequence"/>
</dbReference>
<keyword evidence="9" id="KW-0862">Zinc</keyword>
<dbReference type="PROSITE" id="PS50089">
    <property type="entry name" value="ZF_RING_2"/>
    <property type="match status" value="1"/>
</dbReference>
<dbReference type="EC" id="2.3.2.27" evidence="3"/>
<gene>
    <name evidence="16" type="ORF">QVD17_18434</name>
</gene>
<feature type="transmembrane region" description="Helical" evidence="14">
    <location>
        <begin position="418"/>
        <end position="438"/>
    </location>
</feature>
<feature type="region of interest" description="Disordered" evidence="13">
    <location>
        <begin position="86"/>
        <end position="118"/>
    </location>
</feature>
<evidence type="ECO:0000313" key="16">
    <source>
        <dbReference type="EMBL" id="KAK1423139.1"/>
    </source>
</evidence>
<evidence type="ECO:0000256" key="9">
    <source>
        <dbReference type="ARBA" id="ARBA00022833"/>
    </source>
</evidence>
<dbReference type="GO" id="GO:0000325">
    <property type="term" value="C:plant-type vacuole"/>
    <property type="evidence" value="ECO:0007669"/>
    <property type="project" value="TreeGrafter"/>
</dbReference>
<dbReference type="SMART" id="SM00184">
    <property type="entry name" value="RING"/>
    <property type="match status" value="1"/>
</dbReference>
<keyword evidence="6" id="KW-0479">Metal-binding</keyword>
<comment type="subcellular location">
    <subcellularLocation>
        <location evidence="2">Membrane</location>
        <topology evidence="2">Multi-pass membrane protein</topology>
    </subcellularLocation>
</comment>
<evidence type="ECO:0000313" key="17">
    <source>
        <dbReference type="Proteomes" id="UP001229421"/>
    </source>
</evidence>
<dbReference type="SUPFAM" id="SSF47095">
    <property type="entry name" value="HMG-box"/>
    <property type="match status" value="1"/>
</dbReference>
<evidence type="ECO:0000256" key="4">
    <source>
        <dbReference type="ARBA" id="ARBA00022679"/>
    </source>
</evidence>
<dbReference type="GO" id="GO:0006511">
    <property type="term" value="P:ubiquitin-dependent protein catabolic process"/>
    <property type="evidence" value="ECO:0007669"/>
    <property type="project" value="TreeGrafter"/>
</dbReference>
<reference evidence="16" key="1">
    <citation type="journal article" date="2023" name="bioRxiv">
        <title>Improved chromosome-level genome assembly for marigold (Tagetes erecta).</title>
        <authorList>
            <person name="Jiang F."/>
            <person name="Yuan L."/>
            <person name="Wang S."/>
            <person name="Wang H."/>
            <person name="Xu D."/>
            <person name="Wang A."/>
            <person name="Fan W."/>
        </authorList>
    </citation>
    <scope>NUCLEOTIDE SEQUENCE</scope>
    <source>
        <strain evidence="16">WSJ</strain>
        <tissue evidence="16">Leaf</tissue>
    </source>
</reference>
<dbReference type="GO" id="GO:0016020">
    <property type="term" value="C:membrane"/>
    <property type="evidence" value="ECO:0007669"/>
    <property type="project" value="UniProtKB-SubCell"/>
</dbReference>
<dbReference type="CDD" id="cd00084">
    <property type="entry name" value="HMG-box_SF"/>
    <property type="match status" value="1"/>
</dbReference>
<accession>A0AAD8NWD5</accession>
<dbReference type="AlphaFoldDB" id="A0AAD8NWD5"/>
<dbReference type="PANTHER" id="PTHR45977">
    <property type="entry name" value="TARGET OF ERK KINASE MPK-1"/>
    <property type="match status" value="1"/>
</dbReference>
<evidence type="ECO:0000256" key="7">
    <source>
        <dbReference type="ARBA" id="ARBA00022771"/>
    </source>
</evidence>
<dbReference type="InterPro" id="IPR036910">
    <property type="entry name" value="HMG_box_dom_sf"/>
</dbReference>
<evidence type="ECO:0000256" key="3">
    <source>
        <dbReference type="ARBA" id="ARBA00012483"/>
    </source>
</evidence>
<evidence type="ECO:0000256" key="14">
    <source>
        <dbReference type="SAM" id="Phobius"/>
    </source>
</evidence>
<feature type="compositionally biased region" description="Low complexity" evidence="13">
    <location>
        <begin position="90"/>
        <end position="105"/>
    </location>
</feature>
<feature type="domain" description="RING-type" evidence="15">
    <location>
        <begin position="519"/>
        <end position="560"/>
    </location>
</feature>
<keyword evidence="5 14" id="KW-0812">Transmembrane</keyword>
<evidence type="ECO:0000256" key="12">
    <source>
        <dbReference type="PROSITE-ProRule" id="PRU00175"/>
    </source>
</evidence>
<proteinExistence type="predicted"/>
<feature type="transmembrane region" description="Helical" evidence="14">
    <location>
        <begin position="285"/>
        <end position="305"/>
    </location>
</feature>
<comment type="catalytic activity">
    <reaction evidence="1">
        <text>S-ubiquitinyl-[E2 ubiquitin-conjugating enzyme]-L-cysteine + [acceptor protein]-L-lysine = [E2 ubiquitin-conjugating enzyme]-L-cysteine + N(6)-ubiquitinyl-[acceptor protein]-L-lysine.</text>
        <dbReference type="EC" id="2.3.2.27"/>
    </reaction>
</comment>
<evidence type="ECO:0000256" key="2">
    <source>
        <dbReference type="ARBA" id="ARBA00004141"/>
    </source>
</evidence>
<protein>
    <recommendedName>
        <fullName evidence="3">RING-type E3 ubiquitin transferase</fullName>
        <ecNumber evidence="3">2.3.2.27</ecNumber>
    </recommendedName>
</protein>
<dbReference type="Pfam" id="PF13639">
    <property type="entry name" value="zf-RING_2"/>
    <property type="match status" value="1"/>
</dbReference>
<keyword evidence="7 12" id="KW-0863">Zinc-finger</keyword>
<dbReference type="Pfam" id="PF04690">
    <property type="entry name" value="YABBY"/>
    <property type="match status" value="1"/>
</dbReference>
<keyword evidence="11 14" id="KW-0472">Membrane</keyword>
<feature type="transmembrane region" description="Helical" evidence="14">
    <location>
        <begin position="388"/>
        <end position="406"/>
    </location>
</feature>
<evidence type="ECO:0000256" key="11">
    <source>
        <dbReference type="ARBA" id="ARBA00023136"/>
    </source>
</evidence>
<sequence>MNFEVQAEKVANMDPPVQTPSDQHLCYVRCNYCNTLLAVGIPCKRLLDTVTVKCGHCSNLSFLTIRASHPDHQSLPPNFQAAFSSDFKRGQSSSSSSSTSNEPTSPKAPFVVKPPEKKHRLPSAYNRFMKEEIQRIKASNPQIPHREAFSTAAKNWAGHIPNGSISGSINTGFDLAGLKKTKEKEKGKKTLVSCNRVSNQPVTHISRIFRQSSSSSSSSSSMSTESITAPLLRPHNTAGESQSSNTLALLLGRASGRHGASMLVRETAARQLEQRRADWGYSKPVVALDMTWNLAFVAVSIVLLICSLDEKPNVPVRVWICGYSVQCALHVVLVWLEYRRRNRRDVDEEVAAGSDLNLNENDSEDDEGRIGVVSVSDRISYTKKCENLNTLVSFVWWLIGFYWMVAGGEVLLHRAPRLYWVTVVFLAFDVFFAIFCVVLACLIGIALCCCLPCIIAILYAVAGQEGASDADLSALPKYRFQASKDNEDKPDVGAGRMVPVESNAVYAVERVLLPEDADCCICLSTYEDGAELHSLPCNHHFHATCIVKWLKMNATCPLCKYNILKGNEQV</sequence>
<feature type="transmembrane region" description="Helical" evidence="14">
    <location>
        <begin position="317"/>
        <end position="336"/>
    </location>
</feature>
<keyword evidence="4" id="KW-0808">Transferase</keyword>
<dbReference type="InterPro" id="IPR013083">
    <property type="entry name" value="Znf_RING/FYVE/PHD"/>
</dbReference>
<feature type="transmembrane region" description="Helical" evidence="14">
    <location>
        <begin position="445"/>
        <end position="462"/>
    </location>
</feature>
<dbReference type="Pfam" id="PF24868">
    <property type="entry name" value="YABBY_N"/>
    <property type="match status" value="1"/>
</dbReference>
<organism evidence="16 17">
    <name type="scientific">Tagetes erecta</name>
    <name type="common">African marigold</name>
    <dbReference type="NCBI Taxonomy" id="13708"/>
    <lineage>
        <taxon>Eukaryota</taxon>
        <taxon>Viridiplantae</taxon>
        <taxon>Streptophyta</taxon>
        <taxon>Embryophyta</taxon>
        <taxon>Tracheophyta</taxon>
        <taxon>Spermatophyta</taxon>
        <taxon>Magnoliopsida</taxon>
        <taxon>eudicotyledons</taxon>
        <taxon>Gunneridae</taxon>
        <taxon>Pentapetalae</taxon>
        <taxon>asterids</taxon>
        <taxon>campanulids</taxon>
        <taxon>Asterales</taxon>
        <taxon>Asteraceae</taxon>
        <taxon>Asteroideae</taxon>
        <taxon>Heliantheae alliance</taxon>
        <taxon>Tageteae</taxon>
        <taxon>Tagetes</taxon>
    </lineage>
</organism>
<dbReference type="InterPro" id="IPR056776">
    <property type="entry name" value="YABBY_N"/>
</dbReference>
<dbReference type="Gene3D" id="1.10.30.10">
    <property type="entry name" value="High mobility group box domain"/>
    <property type="match status" value="1"/>
</dbReference>
<comment type="caution">
    <text evidence="16">The sequence shown here is derived from an EMBL/GenBank/DDBJ whole genome shotgun (WGS) entry which is preliminary data.</text>
</comment>
<dbReference type="GO" id="GO:0008270">
    <property type="term" value="F:zinc ion binding"/>
    <property type="evidence" value="ECO:0007669"/>
    <property type="project" value="UniProtKB-KW"/>
</dbReference>
<evidence type="ECO:0000256" key="6">
    <source>
        <dbReference type="ARBA" id="ARBA00022723"/>
    </source>
</evidence>
<keyword evidence="17" id="KW-1185">Reference proteome</keyword>
<evidence type="ECO:0000259" key="15">
    <source>
        <dbReference type="PROSITE" id="PS50089"/>
    </source>
</evidence>
<dbReference type="CDD" id="cd16454">
    <property type="entry name" value="RING-H2_PA-TM-RING"/>
    <property type="match status" value="1"/>
</dbReference>
<name>A0AAD8NWD5_TARER</name>
<keyword evidence="10 14" id="KW-1133">Transmembrane helix</keyword>
<evidence type="ECO:0000256" key="8">
    <source>
        <dbReference type="ARBA" id="ARBA00022786"/>
    </source>
</evidence>
<feature type="region of interest" description="Disordered" evidence="13">
    <location>
        <begin position="205"/>
        <end position="227"/>
    </location>
</feature>
<evidence type="ECO:0000256" key="13">
    <source>
        <dbReference type="SAM" id="MobiDB-lite"/>
    </source>
</evidence>
<dbReference type="InterPro" id="IPR001841">
    <property type="entry name" value="Znf_RING"/>
</dbReference>
<dbReference type="EMBL" id="JAUHHV010000005">
    <property type="protein sequence ID" value="KAK1423139.1"/>
    <property type="molecule type" value="Genomic_DNA"/>
</dbReference>